<dbReference type="InterPro" id="IPR000315">
    <property type="entry name" value="Znf_B-box"/>
</dbReference>
<evidence type="ECO:0000259" key="8">
    <source>
        <dbReference type="PROSITE" id="PS50188"/>
    </source>
</evidence>
<evidence type="ECO:0000256" key="1">
    <source>
        <dbReference type="ARBA" id="ARBA00022723"/>
    </source>
</evidence>
<evidence type="ECO:0000259" key="7">
    <source>
        <dbReference type="PROSITE" id="PS50119"/>
    </source>
</evidence>
<sequence>MAARSRIRDLQEAVFCSFCRDYFKDPVILKCGHNFCRACITQYCKDSKTSPSYACPQCREAFGEGEFQPNRQLKNVVEIAKKFPDPKTCENDTEFLKLFCKVDETPICLVCRETPCHKDHPVVPIEEAIQSRLEHLKEERERILSYKSSGEKTSQELLQKIVSEFRQLYQFLKEQERLLLAQLEDLIKAIEERRDEYVAKLSEEISSFSSLINEMEQKCQQPASEFLQVRQKSPDLSLAELCPSRSDSLSAANVTLDPDTAHPQLVLFENRKTVRWRDAGQAPPDTPERFDTEHCVLGCEGFTSGRHYWEVDVWGFFAVGVVRESVSRKGELSFSPEQGIWVTSGSCAWWPSRTDPEQLNPLPGTETFHRVGVYLDYEAGRVAFVDAHSGDPIFTKSPASFAGERIRPFLRVEPCDGCAQLTLCP</sequence>
<evidence type="ECO:0000256" key="2">
    <source>
        <dbReference type="ARBA" id="ARBA00022771"/>
    </source>
</evidence>
<reference evidence="9" key="1">
    <citation type="submission" date="2025-08" db="UniProtKB">
        <authorList>
            <consortium name="Ensembl"/>
        </authorList>
    </citation>
    <scope>IDENTIFICATION</scope>
</reference>
<dbReference type="InterPro" id="IPR050143">
    <property type="entry name" value="TRIM/RBCC"/>
</dbReference>
<keyword evidence="10" id="KW-1185">Reference proteome</keyword>
<dbReference type="InterPro" id="IPR001841">
    <property type="entry name" value="Znf_RING"/>
</dbReference>
<feature type="coiled-coil region" evidence="5">
    <location>
        <begin position="173"/>
        <end position="218"/>
    </location>
</feature>
<protein>
    <submittedName>
        <fullName evidence="9">Uncharacterized protein</fullName>
    </submittedName>
</protein>
<keyword evidence="3" id="KW-0862">Zinc</keyword>
<dbReference type="Ensembl" id="ENSCSRT00000001116.1">
    <property type="protein sequence ID" value="ENSCSRP00000001082.1"/>
    <property type="gene ID" value="ENSCSRG00000000875.1"/>
</dbReference>
<dbReference type="PROSITE" id="PS50188">
    <property type="entry name" value="B302_SPRY"/>
    <property type="match status" value="1"/>
</dbReference>
<dbReference type="Pfam" id="PF13765">
    <property type="entry name" value="PRY"/>
    <property type="match status" value="1"/>
</dbReference>
<dbReference type="FunFam" id="2.60.120.920:FF:000004">
    <property type="entry name" value="Butyrophilin subfamily 1 member A1"/>
    <property type="match status" value="1"/>
</dbReference>
<feature type="domain" description="B box-type" evidence="7">
    <location>
        <begin position="84"/>
        <end position="125"/>
    </location>
</feature>
<dbReference type="SMART" id="SM00589">
    <property type="entry name" value="PRY"/>
    <property type="match status" value="1"/>
</dbReference>
<dbReference type="PROSITE" id="PS50119">
    <property type="entry name" value="ZF_BBOX"/>
    <property type="match status" value="1"/>
</dbReference>
<feature type="domain" description="RING-type" evidence="6">
    <location>
        <begin position="16"/>
        <end position="59"/>
    </location>
</feature>
<dbReference type="InterPro" id="IPR003879">
    <property type="entry name" value="Butyrophylin_SPRY"/>
</dbReference>
<evidence type="ECO:0000313" key="9">
    <source>
        <dbReference type="Ensembl" id="ENSCSRP00000001082.1"/>
    </source>
</evidence>
<keyword evidence="1" id="KW-0479">Metal-binding</keyword>
<dbReference type="Gene3D" id="3.30.160.60">
    <property type="entry name" value="Classic Zinc Finger"/>
    <property type="match status" value="1"/>
</dbReference>
<dbReference type="AlphaFoldDB" id="A0A8C3RNQ7"/>
<dbReference type="InterPro" id="IPR006574">
    <property type="entry name" value="PRY"/>
</dbReference>
<dbReference type="SUPFAM" id="SSF57845">
    <property type="entry name" value="B-box zinc-binding domain"/>
    <property type="match status" value="1"/>
</dbReference>
<dbReference type="PANTHER" id="PTHR24103">
    <property type="entry name" value="E3 UBIQUITIN-PROTEIN LIGASE TRIM"/>
    <property type="match status" value="1"/>
</dbReference>
<dbReference type="GO" id="GO:0008270">
    <property type="term" value="F:zinc ion binding"/>
    <property type="evidence" value="ECO:0007669"/>
    <property type="project" value="UniProtKB-KW"/>
</dbReference>
<dbReference type="Proteomes" id="UP000694403">
    <property type="component" value="Unplaced"/>
</dbReference>
<dbReference type="SUPFAM" id="SSF49899">
    <property type="entry name" value="Concanavalin A-like lectins/glucanases"/>
    <property type="match status" value="1"/>
</dbReference>
<evidence type="ECO:0000256" key="4">
    <source>
        <dbReference type="PROSITE-ProRule" id="PRU00024"/>
    </source>
</evidence>
<dbReference type="SUPFAM" id="SSF57850">
    <property type="entry name" value="RING/U-box"/>
    <property type="match status" value="1"/>
</dbReference>
<dbReference type="Gene3D" id="3.30.40.10">
    <property type="entry name" value="Zinc/RING finger domain, C3HC4 (zinc finger)"/>
    <property type="match status" value="1"/>
</dbReference>
<organism evidence="9 10">
    <name type="scientific">Chelydra serpentina</name>
    <name type="common">Snapping turtle</name>
    <name type="synonym">Testudo serpentina</name>
    <dbReference type="NCBI Taxonomy" id="8475"/>
    <lineage>
        <taxon>Eukaryota</taxon>
        <taxon>Metazoa</taxon>
        <taxon>Chordata</taxon>
        <taxon>Craniata</taxon>
        <taxon>Vertebrata</taxon>
        <taxon>Euteleostomi</taxon>
        <taxon>Archelosauria</taxon>
        <taxon>Testudinata</taxon>
        <taxon>Testudines</taxon>
        <taxon>Cryptodira</taxon>
        <taxon>Durocryptodira</taxon>
        <taxon>Americhelydia</taxon>
        <taxon>Chelydroidea</taxon>
        <taxon>Chelydridae</taxon>
        <taxon>Chelydra</taxon>
    </lineage>
</organism>
<evidence type="ECO:0000256" key="5">
    <source>
        <dbReference type="SAM" id="Coils"/>
    </source>
</evidence>
<proteinExistence type="predicted"/>
<dbReference type="InterPro" id="IPR013083">
    <property type="entry name" value="Znf_RING/FYVE/PHD"/>
</dbReference>
<dbReference type="PROSITE" id="PS00518">
    <property type="entry name" value="ZF_RING_1"/>
    <property type="match status" value="1"/>
</dbReference>
<keyword evidence="5" id="KW-0175">Coiled coil</keyword>
<dbReference type="InterPro" id="IPR003877">
    <property type="entry name" value="SPRY_dom"/>
</dbReference>
<name>A0A8C3RNQ7_CHESE</name>
<evidence type="ECO:0000256" key="3">
    <source>
        <dbReference type="ARBA" id="ARBA00022833"/>
    </source>
</evidence>
<dbReference type="Pfam" id="PF15227">
    <property type="entry name" value="zf-C3HC4_4"/>
    <property type="match status" value="1"/>
</dbReference>
<evidence type="ECO:0000259" key="6">
    <source>
        <dbReference type="PROSITE" id="PS50089"/>
    </source>
</evidence>
<dbReference type="InterPro" id="IPR017907">
    <property type="entry name" value="Znf_RING_CS"/>
</dbReference>
<dbReference type="PROSITE" id="PS50089">
    <property type="entry name" value="ZF_RING_2"/>
    <property type="match status" value="1"/>
</dbReference>
<dbReference type="Gene3D" id="2.60.120.920">
    <property type="match status" value="1"/>
</dbReference>
<dbReference type="SMART" id="SM00184">
    <property type="entry name" value="RING"/>
    <property type="match status" value="1"/>
</dbReference>
<keyword evidence="2 4" id="KW-0863">Zinc-finger</keyword>
<dbReference type="PRINTS" id="PR01407">
    <property type="entry name" value="BUTYPHLNCDUF"/>
</dbReference>
<reference evidence="9" key="2">
    <citation type="submission" date="2025-09" db="UniProtKB">
        <authorList>
            <consortium name="Ensembl"/>
        </authorList>
    </citation>
    <scope>IDENTIFICATION</scope>
</reference>
<dbReference type="InterPro" id="IPR001870">
    <property type="entry name" value="B30.2/SPRY"/>
</dbReference>
<evidence type="ECO:0000313" key="10">
    <source>
        <dbReference type="Proteomes" id="UP000694403"/>
    </source>
</evidence>
<dbReference type="SMART" id="SM00336">
    <property type="entry name" value="BBOX"/>
    <property type="match status" value="1"/>
</dbReference>
<dbReference type="Pfam" id="PF00643">
    <property type="entry name" value="zf-B_box"/>
    <property type="match status" value="1"/>
</dbReference>
<dbReference type="InterPro" id="IPR043136">
    <property type="entry name" value="B30.2/SPRY_sf"/>
</dbReference>
<dbReference type="SMART" id="SM00449">
    <property type="entry name" value="SPRY"/>
    <property type="match status" value="1"/>
</dbReference>
<dbReference type="InterPro" id="IPR013320">
    <property type="entry name" value="ConA-like_dom_sf"/>
</dbReference>
<dbReference type="CDD" id="cd12888">
    <property type="entry name" value="SPRY_PRY_TRIM7_like"/>
    <property type="match status" value="1"/>
</dbReference>
<feature type="domain" description="B30.2/SPRY" evidence="8">
    <location>
        <begin position="234"/>
        <end position="425"/>
    </location>
</feature>
<dbReference type="Pfam" id="PF00622">
    <property type="entry name" value="SPRY"/>
    <property type="match status" value="1"/>
</dbReference>
<accession>A0A8C3RNQ7</accession>